<comment type="caution">
    <text evidence="1">The sequence shown here is derived from an EMBL/GenBank/DDBJ whole genome shotgun (WGS) entry which is preliminary data.</text>
</comment>
<dbReference type="OrthoDB" id="10472467at2759"/>
<name>A0A8X6Q5C7_NEPPI</name>
<gene>
    <name evidence="1" type="primary">AVEN_128781_1</name>
    <name evidence="1" type="ORF">NPIL_401961</name>
</gene>
<proteinExistence type="predicted"/>
<keyword evidence="2" id="KW-1185">Reference proteome</keyword>
<reference evidence="1" key="1">
    <citation type="submission" date="2020-08" db="EMBL/GenBank/DDBJ databases">
        <title>Multicomponent nature underlies the extraordinary mechanical properties of spider dragline silk.</title>
        <authorList>
            <person name="Kono N."/>
            <person name="Nakamura H."/>
            <person name="Mori M."/>
            <person name="Yoshida Y."/>
            <person name="Ohtoshi R."/>
            <person name="Malay A.D."/>
            <person name="Moran D.A.P."/>
            <person name="Tomita M."/>
            <person name="Numata K."/>
            <person name="Arakawa K."/>
        </authorList>
    </citation>
    <scope>NUCLEOTIDE SEQUENCE</scope>
</reference>
<dbReference type="AlphaFoldDB" id="A0A8X6Q5C7"/>
<accession>A0A8X6Q5C7</accession>
<sequence>MYVSIEYSFSWIRVYSGDTRTRHPQPYVPEMRDPPHNRSSLETEVHSVFIIIKGKELRHPFRTQFIVLKMLMNDGVNRFFTKVEFVTDVTGPSSSIGSDYCINGDNRVISDHDV</sequence>
<dbReference type="Proteomes" id="UP000887013">
    <property type="component" value="Unassembled WGS sequence"/>
</dbReference>
<organism evidence="1 2">
    <name type="scientific">Nephila pilipes</name>
    <name type="common">Giant wood spider</name>
    <name type="synonym">Nephila maculata</name>
    <dbReference type="NCBI Taxonomy" id="299642"/>
    <lineage>
        <taxon>Eukaryota</taxon>
        <taxon>Metazoa</taxon>
        <taxon>Ecdysozoa</taxon>
        <taxon>Arthropoda</taxon>
        <taxon>Chelicerata</taxon>
        <taxon>Arachnida</taxon>
        <taxon>Araneae</taxon>
        <taxon>Araneomorphae</taxon>
        <taxon>Entelegynae</taxon>
        <taxon>Araneoidea</taxon>
        <taxon>Nephilidae</taxon>
        <taxon>Nephila</taxon>
    </lineage>
</organism>
<evidence type="ECO:0000313" key="2">
    <source>
        <dbReference type="Proteomes" id="UP000887013"/>
    </source>
</evidence>
<evidence type="ECO:0000313" key="1">
    <source>
        <dbReference type="EMBL" id="GFU07337.1"/>
    </source>
</evidence>
<protein>
    <submittedName>
        <fullName evidence="1">Uncharacterized protein</fullName>
    </submittedName>
</protein>
<dbReference type="EMBL" id="BMAW01028428">
    <property type="protein sequence ID" value="GFU07337.1"/>
    <property type="molecule type" value="Genomic_DNA"/>
</dbReference>